<organism evidence="1 2">
    <name type="scientific">Candidatus Scalindua rubra</name>
    <dbReference type="NCBI Taxonomy" id="1872076"/>
    <lineage>
        <taxon>Bacteria</taxon>
        <taxon>Pseudomonadati</taxon>
        <taxon>Planctomycetota</taxon>
        <taxon>Candidatus Brocadiia</taxon>
        <taxon>Candidatus Brocadiales</taxon>
        <taxon>Candidatus Scalinduaceae</taxon>
        <taxon>Candidatus Scalindua</taxon>
    </lineage>
</organism>
<proteinExistence type="predicted"/>
<dbReference type="EMBL" id="MAYW01000078">
    <property type="protein sequence ID" value="ODS32082.1"/>
    <property type="molecule type" value="Genomic_DNA"/>
</dbReference>
<reference evidence="1 2" key="1">
    <citation type="submission" date="2016-07" db="EMBL/GenBank/DDBJ databases">
        <title>Draft genome of Scalindua rubra, obtained from a brine-seawater interface in the Red Sea, sheds light on salt adaptation in anammox bacteria.</title>
        <authorList>
            <person name="Speth D.R."/>
            <person name="Lagkouvardos I."/>
            <person name="Wang Y."/>
            <person name="Qian P.-Y."/>
            <person name="Dutilh B.E."/>
            <person name="Jetten M.S."/>
        </authorList>
    </citation>
    <scope>NUCLEOTIDE SEQUENCE [LARGE SCALE GENOMIC DNA]</scope>
    <source>
        <strain evidence="1">BSI-1</strain>
    </source>
</reference>
<evidence type="ECO:0000313" key="2">
    <source>
        <dbReference type="Proteomes" id="UP000094056"/>
    </source>
</evidence>
<accession>A0A1E3X8Z2</accession>
<evidence type="ECO:0000313" key="1">
    <source>
        <dbReference type="EMBL" id="ODS32082.1"/>
    </source>
</evidence>
<name>A0A1E3X8Z2_9BACT</name>
<dbReference type="AlphaFoldDB" id="A0A1E3X8Z2"/>
<protein>
    <submittedName>
        <fullName evidence="1">Uncharacterized protein</fullName>
    </submittedName>
</protein>
<dbReference type="Proteomes" id="UP000094056">
    <property type="component" value="Unassembled WGS sequence"/>
</dbReference>
<gene>
    <name evidence="1" type="ORF">SCARUB_02789</name>
</gene>
<sequence length="178" mass="20016">MNKEFHIKSPSDIGKQNQKVSAEDIRIIKSLLGNKKRKPSSHCLLCKKTIEEIGGKRIIAQKTLGIYNSKIYRGGGDPDFPELSIKLDDANYIVLCGKKGMWTDELIEKVKEIYLNDECPWFCQKCVGKTCHICGEILNNPIGSDVIYDDGCISHVAILGYNPGCVNESCENYKKWSK</sequence>
<comment type="caution">
    <text evidence="1">The sequence shown here is derived from an EMBL/GenBank/DDBJ whole genome shotgun (WGS) entry which is preliminary data.</text>
</comment>